<dbReference type="RefSeq" id="WP_190599430.1">
    <property type="nucleotide sequence ID" value="NZ_JADEVV010000007.1"/>
</dbReference>
<protein>
    <recommendedName>
        <fullName evidence="3">Carboxysome peptide B</fullName>
    </recommendedName>
</protein>
<sequence length="88" mass="9222">MSINAYKLATTLTEDGTLLLQDLPCPAGTSVEVIVLVAPQGMVLPQAERAQGPAPGKVGESGADYMAATADTMTEWNSEADNSAYRHL</sequence>
<proteinExistence type="predicted"/>
<accession>A0ABR9VPP6</accession>
<keyword evidence="2" id="KW-1185">Reference proteome</keyword>
<evidence type="ECO:0000313" key="2">
    <source>
        <dbReference type="Proteomes" id="UP000658720"/>
    </source>
</evidence>
<reference evidence="1 2" key="1">
    <citation type="submission" date="2020-10" db="EMBL/GenBank/DDBJ databases">
        <authorList>
            <person name="Castelo-Branco R."/>
            <person name="Eusebio N."/>
            <person name="Adriana R."/>
            <person name="Vieira A."/>
            <person name="Brugerolle De Fraissinette N."/>
            <person name="Rezende De Castro R."/>
            <person name="Schneider M.P."/>
            <person name="Vasconcelos V."/>
            <person name="Leao P.N."/>
        </authorList>
    </citation>
    <scope>NUCLEOTIDE SEQUENCE [LARGE SCALE GENOMIC DNA]</scope>
    <source>
        <strain evidence="1 2">LEGE 00031</strain>
    </source>
</reference>
<comment type="caution">
    <text evidence="1">The sequence shown here is derived from an EMBL/GenBank/DDBJ whole genome shotgun (WGS) entry which is preliminary data.</text>
</comment>
<organism evidence="1 2">
    <name type="scientific">Synechocystis salina LEGE 00031</name>
    <dbReference type="NCBI Taxonomy" id="1828736"/>
    <lineage>
        <taxon>Bacteria</taxon>
        <taxon>Bacillati</taxon>
        <taxon>Cyanobacteriota</taxon>
        <taxon>Cyanophyceae</taxon>
        <taxon>Synechococcales</taxon>
        <taxon>Merismopediaceae</taxon>
        <taxon>Synechocystis</taxon>
    </lineage>
</organism>
<evidence type="ECO:0008006" key="3">
    <source>
        <dbReference type="Google" id="ProtNLM"/>
    </source>
</evidence>
<dbReference type="EMBL" id="JADEVV010000007">
    <property type="protein sequence ID" value="MBE9253031.1"/>
    <property type="molecule type" value="Genomic_DNA"/>
</dbReference>
<name>A0ABR9VPP6_9SYNC</name>
<gene>
    <name evidence="1" type="ORF">IQ217_03975</name>
</gene>
<evidence type="ECO:0000313" key="1">
    <source>
        <dbReference type="EMBL" id="MBE9253031.1"/>
    </source>
</evidence>
<dbReference type="Proteomes" id="UP000658720">
    <property type="component" value="Unassembled WGS sequence"/>
</dbReference>